<evidence type="ECO:0000313" key="3">
    <source>
        <dbReference type="EMBL" id="ROR91218.1"/>
    </source>
</evidence>
<feature type="region of interest" description="Disordered" evidence="1">
    <location>
        <begin position="106"/>
        <end position="165"/>
    </location>
</feature>
<evidence type="ECO:0000256" key="2">
    <source>
        <dbReference type="SAM" id="Phobius"/>
    </source>
</evidence>
<name>A0A3N2CUX6_9ACTN</name>
<keyword evidence="2" id="KW-0812">Transmembrane</keyword>
<comment type="caution">
    <text evidence="3">The sequence shown here is derived from an EMBL/GenBank/DDBJ whole genome shotgun (WGS) entry which is preliminary data.</text>
</comment>
<dbReference type="EMBL" id="RKHO01000001">
    <property type="protein sequence ID" value="ROR91218.1"/>
    <property type="molecule type" value="Genomic_DNA"/>
</dbReference>
<evidence type="ECO:0000256" key="1">
    <source>
        <dbReference type="SAM" id="MobiDB-lite"/>
    </source>
</evidence>
<proteinExistence type="predicted"/>
<feature type="transmembrane region" description="Helical" evidence="2">
    <location>
        <begin position="12"/>
        <end position="31"/>
    </location>
</feature>
<dbReference type="Proteomes" id="UP000281738">
    <property type="component" value="Unassembled WGS sequence"/>
</dbReference>
<evidence type="ECO:0000313" key="4">
    <source>
        <dbReference type="Proteomes" id="UP000281738"/>
    </source>
</evidence>
<keyword evidence="2" id="KW-1133">Transmembrane helix</keyword>
<organism evidence="3 4">
    <name type="scientific">Nocardioides aurantiacus</name>
    <dbReference type="NCBI Taxonomy" id="86796"/>
    <lineage>
        <taxon>Bacteria</taxon>
        <taxon>Bacillati</taxon>
        <taxon>Actinomycetota</taxon>
        <taxon>Actinomycetes</taxon>
        <taxon>Propionibacteriales</taxon>
        <taxon>Nocardioidaceae</taxon>
        <taxon>Nocardioides</taxon>
    </lineage>
</organism>
<feature type="transmembrane region" description="Helical" evidence="2">
    <location>
        <begin position="43"/>
        <end position="61"/>
    </location>
</feature>
<dbReference type="AlphaFoldDB" id="A0A3N2CUX6"/>
<reference evidence="3 4" key="1">
    <citation type="submission" date="2018-11" db="EMBL/GenBank/DDBJ databases">
        <title>Sequencing the genomes of 1000 actinobacteria strains.</title>
        <authorList>
            <person name="Klenk H.-P."/>
        </authorList>
    </citation>
    <scope>NUCLEOTIDE SEQUENCE [LARGE SCALE GENOMIC DNA]</scope>
    <source>
        <strain evidence="3 4">DSM 12652</strain>
    </source>
</reference>
<keyword evidence="2" id="KW-0472">Membrane</keyword>
<accession>A0A3N2CUX6</accession>
<dbReference type="RefSeq" id="WP_148077049.1">
    <property type="nucleotide sequence ID" value="NZ_RKHO01000001.1"/>
</dbReference>
<evidence type="ECO:0008006" key="5">
    <source>
        <dbReference type="Google" id="ProtNLM"/>
    </source>
</evidence>
<keyword evidence="4" id="KW-1185">Reference proteome</keyword>
<sequence>MDPAGTLDSTTWAALALTLTVLGAVLSWVAWRRRGAAAGLRGLAWTLLPVAAWLTGTLRLAVAIVEDVTRWATRLVLSPTVWTGIVVAGVAVLLFVVSGAMRSRGVGTRDRGVGTRDRRAVGATEPAPTTVYPPAATPARASKASKAPKAPRRGTARHESDLDDMDDIEAILKKHGI</sequence>
<feature type="compositionally biased region" description="Basic and acidic residues" evidence="1">
    <location>
        <begin position="107"/>
        <end position="120"/>
    </location>
</feature>
<feature type="compositionally biased region" description="Low complexity" evidence="1">
    <location>
        <begin position="121"/>
        <end position="148"/>
    </location>
</feature>
<feature type="transmembrane region" description="Helical" evidence="2">
    <location>
        <begin position="81"/>
        <end position="101"/>
    </location>
</feature>
<dbReference type="OrthoDB" id="3829203at2"/>
<protein>
    <recommendedName>
        <fullName evidence="5">Cellulose synthase</fullName>
    </recommendedName>
</protein>
<gene>
    <name evidence="3" type="ORF">EDD33_2084</name>
</gene>